<dbReference type="Proteomes" id="UP000030108">
    <property type="component" value="Unassembled WGS sequence"/>
</dbReference>
<evidence type="ECO:0000256" key="1">
    <source>
        <dbReference type="SAM" id="MobiDB-lite"/>
    </source>
</evidence>
<name>A0A0A1UIR0_9AGAM</name>
<evidence type="ECO:0000313" key="3">
    <source>
        <dbReference type="Proteomes" id="UP000030108"/>
    </source>
</evidence>
<reference evidence="3" key="1">
    <citation type="journal article" date="2014" name="Genome Announc.">
        <title>Draft genome sequence of the plant-pathogenic soil fungus Rhizoctonia solani anastomosis group 3 strain Rhs1AP.</title>
        <authorList>
            <person name="Cubeta M.A."/>
            <person name="Thomas E."/>
            <person name="Dean R.A."/>
            <person name="Jabaji S."/>
            <person name="Neate S.M."/>
            <person name="Tavantzis S."/>
            <person name="Toda T."/>
            <person name="Vilgalys R."/>
            <person name="Bharathan N."/>
            <person name="Fedorova-Abrams N."/>
            <person name="Pakala S.B."/>
            <person name="Pakala S.M."/>
            <person name="Zafar N."/>
            <person name="Joardar V."/>
            <person name="Losada L."/>
            <person name="Nierman W.C."/>
        </authorList>
    </citation>
    <scope>NUCLEOTIDE SEQUENCE [LARGE SCALE GENOMIC DNA]</scope>
    <source>
        <strain evidence="3">AG-3</strain>
    </source>
</reference>
<feature type="compositionally biased region" description="Acidic residues" evidence="1">
    <location>
        <begin position="89"/>
        <end position="105"/>
    </location>
</feature>
<evidence type="ECO:0000313" key="2">
    <source>
        <dbReference type="EMBL" id="EUC58266.1"/>
    </source>
</evidence>
<comment type="caution">
    <text evidence="2">The sequence shown here is derived from an EMBL/GenBank/DDBJ whole genome shotgun (WGS) entry which is preliminary data.</text>
</comment>
<sequence length="288" mass="32211">MSTWFRPEEARWMMKFLPTYATFNRAKRVVYKGKRVGAMKAFLGGVIDEFAEKFPYRHPDTPLSQIPTRYANELEAGVVWESEGEVDIVGSDEWDSENENEETTDESTKEAGSESEEEYKSEEAENMSVISVGGLSNFDGCKEPADNTVTMPAAAAKAGSESIVTGTNQESGVDPAEDYVASPNWLREWNLALDELRDMTSESWTGCTSQELKFRRSNVLENLRQVLDIVAWGTGTEFFATGVAASPDSAQGFWYAILRAGDALLTLWVITRVIKYLFLVIRCVFILN</sequence>
<feature type="non-terminal residue" evidence="2">
    <location>
        <position position="288"/>
    </location>
</feature>
<feature type="region of interest" description="Disordered" evidence="1">
    <location>
        <begin position="89"/>
        <end position="124"/>
    </location>
</feature>
<dbReference type="AlphaFoldDB" id="A0A0A1UIR0"/>
<accession>A0A0A1UIR0</accession>
<dbReference type="OrthoDB" id="3315651at2759"/>
<gene>
    <name evidence="2" type="ORF">RSOL_243670</name>
</gene>
<organism evidence="2 3">
    <name type="scientific">Rhizoctonia solani AG-3 Rhs1AP</name>
    <dbReference type="NCBI Taxonomy" id="1086054"/>
    <lineage>
        <taxon>Eukaryota</taxon>
        <taxon>Fungi</taxon>
        <taxon>Dikarya</taxon>
        <taxon>Basidiomycota</taxon>
        <taxon>Agaricomycotina</taxon>
        <taxon>Agaricomycetes</taxon>
        <taxon>Cantharellales</taxon>
        <taxon>Ceratobasidiaceae</taxon>
        <taxon>Rhizoctonia</taxon>
    </lineage>
</organism>
<proteinExistence type="predicted"/>
<keyword evidence="2" id="KW-0812">Transmembrane</keyword>
<protein>
    <submittedName>
        <fullName evidence="2">Transmembrane protein, putative</fullName>
    </submittedName>
</protein>
<dbReference type="EMBL" id="JATN01000321">
    <property type="protein sequence ID" value="EUC58266.1"/>
    <property type="molecule type" value="Genomic_DNA"/>
</dbReference>
<keyword evidence="2" id="KW-0472">Membrane</keyword>